<name>A0A2H0VCW0_9BACT</name>
<dbReference type="PANTHER" id="PTHR10344:SF4">
    <property type="entry name" value="UMP-CMP KINASE 2, MITOCHONDRIAL"/>
    <property type="match status" value="1"/>
</dbReference>
<dbReference type="GO" id="GO:0006233">
    <property type="term" value="P:dTDP biosynthetic process"/>
    <property type="evidence" value="ECO:0007669"/>
    <property type="project" value="InterPro"/>
</dbReference>
<dbReference type="Proteomes" id="UP000230922">
    <property type="component" value="Unassembled WGS sequence"/>
</dbReference>
<evidence type="ECO:0000256" key="6">
    <source>
        <dbReference type="ARBA" id="ARBA00022840"/>
    </source>
</evidence>
<dbReference type="InterPro" id="IPR027417">
    <property type="entry name" value="P-loop_NTPase"/>
</dbReference>
<keyword evidence="5 8" id="KW-0418">Kinase</keyword>
<gene>
    <name evidence="8" type="primary">tmk</name>
    <name evidence="10" type="ORF">COT92_02690</name>
</gene>
<keyword evidence="3 8" id="KW-0545">Nucleotide biosynthesis</keyword>
<dbReference type="HAMAP" id="MF_00165">
    <property type="entry name" value="Thymidylate_kinase"/>
    <property type="match status" value="1"/>
</dbReference>
<evidence type="ECO:0000256" key="8">
    <source>
        <dbReference type="HAMAP-Rule" id="MF_00165"/>
    </source>
</evidence>
<evidence type="ECO:0000256" key="5">
    <source>
        <dbReference type="ARBA" id="ARBA00022777"/>
    </source>
</evidence>
<organism evidence="10 11">
    <name type="scientific">Candidatus Doudnabacteria bacterium CG10_big_fil_rev_8_21_14_0_10_42_18</name>
    <dbReference type="NCBI Taxonomy" id="1974552"/>
    <lineage>
        <taxon>Bacteria</taxon>
        <taxon>Candidatus Doudnaibacteriota</taxon>
    </lineage>
</organism>
<dbReference type="InterPro" id="IPR039430">
    <property type="entry name" value="Thymidylate_kin-like_dom"/>
</dbReference>
<dbReference type="EMBL" id="PFAK01000045">
    <property type="protein sequence ID" value="PIR96140.1"/>
    <property type="molecule type" value="Genomic_DNA"/>
</dbReference>
<dbReference type="GO" id="GO:0004798">
    <property type="term" value="F:dTMP kinase activity"/>
    <property type="evidence" value="ECO:0007669"/>
    <property type="project" value="UniProtKB-UniRule"/>
</dbReference>
<dbReference type="CDD" id="cd01672">
    <property type="entry name" value="TMPK"/>
    <property type="match status" value="1"/>
</dbReference>
<comment type="function">
    <text evidence="8">Phosphorylation of dTMP to form dTDP in both de novo and salvage pathways of dTTP synthesis.</text>
</comment>
<evidence type="ECO:0000256" key="3">
    <source>
        <dbReference type="ARBA" id="ARBA00022727"/>
    </source>
</evidence>
<keyword evidence="2 8" id="KW-0808">Transferase</keyword>
<evidence type="ECO:0000256" key="1">
    <source>
        <dbReference type="ARBA" id="ARBA00009776"/>
    </source>
</evidence>
<dbReference type="GO" id="GO:0005524">
    <property type="term" value="F:ATP binding"/>
    <property type="evidence" value="ECO:0007669"/>
    <property type="project" value="UniProtKB-UniRule"/>
</dbReference>
<reference evidence="11" key="1">
    <citation type="submission" date="2017-09" db="EMBL/GenBank/DDBJ databases">
        <title>Depth-based differentiation of microbial function through sediment-hosted aquifers and enrichment of novel symbionts in the deep terrestrial subsurface.</title>
        <authorList>
            <person name="Probst A.J."/>
            <person name="Ladd B."/>
            <person name="Jarett J.K."/>
            <person name="Geller-Mcgrath D.E."/>
            <person name="Sieber C.M.K."/>
            <person name="Emerson J.B."/>
            <person name="Anantharaman K."/>
            <person name="Thomas B.C."/>
            <person name="Malmstrom R."/>
            <person name="Stieglmeier M."/>
            <person name="Klingl A."/>
            <person name="Woyke T."/>
            <person name="Ryan C.M."/>
            <person name="Banfield J.F."/>
        </authorList>
    </citation>
    <scope>NUCLEOTIDE SEQUENCE [LARGE SCALE GENOMIC DNA]</scope>
</reference>
<dbReference type="GO" id="GO:0006227">
    <property type="term" value="P:dUDP biosynthetic process"/>
    <property type="evidence" value="ECO:0007669"/>
    <property type="project" value="TreeGrafter"/>
</dbReference>
<dbReference type="GO" id="GO:0005737">
    <property type="term" value="C:cytoplasm"/>
    <property type="evidence" value="ECO:0007669"/>
    <property type="project" value="TreeGrafter"/>
</dbReference>
<evidence type="ECO:0000313" key="11">
    <source>
        <dbReference type="Proteomes" id="UP000230922"/>
    </source>
</evidence>
<keyword evidence="4 8" id="KW-0547">Nucleotide-binding</keyword>
<dbReference type="PANTHER" id="PTHR10344">
    <property type="entry name" value="THYMIDYLATE KINASE"/>
    <property type="match status" value="1"/>
</dbReference>
<keyword evidence="6 8" id="KW-0067">ATP-binding</keyword>
<evidence type="ECO:0000259" key="9">
    <source>
        <dbReference type="Pfam" id="PF02223"/>
    </source>
</evidence>
<dbReference type="InterPro" id="IPR018094">
    <property type="entry name" value="Thymidylate_kinase"/>
</dbReference>
<dbReference type="EC" id="2.7.4.9" evidence="8"/>
<evidence type="ECO:0000256" key="7">
    <source>
        <dbReference type="ARBA" id="ARBA00048743"/>
    </source>
</evidence>
<protein>
    <recommendedName>
        <fullName evidence="8">Thymidylate kinase</fullName>
        <ecNumber evidence="8">2.7.4.9</ecNumber>
    </recommendedName>
    <alternativeName>
        <fullName evidence="8">dTMP kinase</fullName>
    </alternativeName>
</protein>
<feature type="domain" description="Thymidylate kinase-like" evidence="9">
    <location>
        <begin position="19"/>
        <end position="199"/>
    </location>
</feature>
<dbReference type="Gene3D" id="3.40.50.300">
    <property type="entry name" value="P-loop containing nucleotide triphosphate hydrolases"/>
    <property type="match status" value="1"/>
</dbReference>
<comment type="catalytic activity">
    <reaction evidence="7 8">
        <text>dTMP + ATP = dTDP + ADP</text>
        <dbReference type="Rhea" id="RHEA:13517"/>
        <dbReference type="ChEBI" id="CHEBI:30616"/>
        <dbReference type="ChEBI" id="CHEBI:58369"/>
        <dbReference type="ChEBI" id="CHEBI:63528"/>
        <dbReference type="ChEBI" id="CHEBI:456216"/>
        <dbReference type="EC" id="2.7.4.9"/>
    </reaction>
</comment>
<sequence>MAIFKRSKKKKQRGRFIVLDGIDGSGKSTQFDLLKKELELSGFAVEVIKFPRHGKPTAFMVDEYLKGSYGELNSYAASIFYATDRFDASSTIKNWLEEGKIVLSDRYVVANAGHQGSKIKDPAERLKFFKWLDNLEYNIFGIPKPDLNIILNMPAMNAFGLLRGRKGKADHKDNMHEINLTHLRQAQEAYVQIARLFPSTKMVECLVGKDVLSPKEIHNKVWELVRRIALKDFKTQ</sequence>
<comment type="caution">
    <text evidence="10">The sequence shown here is derived from an EMBL/GenBank/DDBJ whole genome shotgun (WGS) entry which is preliminary data.</text>
</comment>
<feature type="binding site" evidence="8">
    <location>
        <begin position="21"/>
        <end position="28"/>
    </location>
    <ligand>
        <name>ATP</name>
        <dbReference type="ChEBI" id="CHEBI:30616"/>
    </ligand>
</feature>
<evidence type="ECO:0000256" key="4">
    <source>
        <dbReference type="ARBA" id="ARBA00022741"/>
    </source>
</evidence>
<dbReference type="Pfam" id="PF02223">
    <property type="entry name" value="Thymidylate_kin"/>
    <property type="match status" value="1"/>
</dbReference>
<proteinExistence type="inferred from homology"/>
<dbReference type="SUPFAM" id="SSF52540">
    <property type="entry name" value="P-loop containing nucleoside triphosphate hydrolases"/>
    <property type="match status" value="1"/>
</dbReference>
<accession>A0A2H0VCW0</accession>
<dbReference type="AlphaFoldDB" id="A0A2H0VCW0"/>
<evidence type="ECO:0000313" key="10">
    <source>
        <dbReference type="EMBL" id="PIR96140.1"/>
    </source>
</evidence>
<comment type="similarity">
    <text evidence="1 8">Belongs to the thymidylate kinase family.</text>
</comment>
<evidence type="ECO:0000256" key="2">
    <source>
        <dbReference type="ARBA" id="ARBA00022679"/>
    </source>
</evidence>
<dbReference type="GO" id="GO:0006235">
    <property type="term" value="P:dTTP biosynthetic process"/>
    <property type="evidence" value="ECO:0007669"/>
    <property type="project" value="UniProtKB-UniRule"/>
</dbReference>